<keyword evidence="7" id="KW-0479">Metal-binding</keyword>
<accession>A0A1Y0BWR4</accession>
<evidence type="ECO:0000256" key="6">
    <source>
        <dbReference type="ARBA" id="ARBA00022679"/>
    </source>
</evidence>
<comment type="cofactor">
    <cofactor evidence="2">
        <name>Mg(2+)</name>
        <dbReference type="ChEBI" id="CHEBI:18420"/>
    </cofactor>
</comment>
<keyword evidence="12" id="KW-1185">Reference proteome</keyword>
<evidence type="ECO:0000256" key="1">
    <source>
        <dbReference type="ARBA" id="ARBA00000012"/>
    </source>
</evidence>
<dbReference type="KEGG" id="mdx:BTO20_00790"/>
<evidence type="ECO:0000313" key="12">
    <source>
        <dbReference type="Proteomes" id="UP000195331"/>
    </source>
</evidence>
<dbReference type="InterPro" id="IPR045031">
    <property type="entry name" value="DHP_synth-like"/>
</dbReference>
<dbReference type="GO" id="GO:0046654">
    <property type="term" value="P:tetrahydrofolate biosynthetic process"/>
    <property type="evidence" value="ECO:0007669"/>
    <property type="project" value="TreeGrafter"/>
</dbReference>
<keyword evidence="9" id="KW-0289">Folate biosynthesis</keyword>
<evidence type="ECO:0000256" key="7">
    <source>
        <dbReference type="ARBA" id="ARBA00022723"/>
    </source>
</evidence>
<dbReference type="SUPFAM" id="SSF51717">
    <property type="entry name" value="Dihydropteroate synthetase-like"/>
    <property type="match status" value="1"/>
</dbReference>
<evidence type="ECO:0000256" key="3">
    <source>
        <dbReference type="ARBA" id="ARBA00004763"/>
    </source>
</evidence>
<sequence>MEMGTHAPVFMGIINVTPDSFSDGGQYHARSAAIRLADDLVDSGAGWLDIGGESTRPGAMPVDEATELGRVIPAVRTIAARHRLPISIDTSKSVVAERAIDAGATIVNDVTGGCADPDVLSVVKGAPARFIIGHWPKHIPERYRDTRPGADCAERVFVELERLVTSAVDAGLEPSQLLVDPGIGFGKEMVDNWSILRNLSRLADRCRLPIVVGVSRKRLLADRTPDVPNERDFATSSLHAQLMNAGSVDVLRAHNIVALRQAALVAQRWSGVVSEEDR</sequence>
<dbReference type="Pfam" id="PF00809">
    <property type="entry name" value="Pterin_bind"/>
    <property type="match status" value="1"/>
</dbReference>
<dbReference type="EC" id="2.5.1.15" evidence="5"/>
<dbReference type="InterPro" id="IPR011005">
    <property type="entry name" value="Dihydropteroate_synth-like_sf"/>
</dbReference>
<dbReference type="GO" id="GO:0046656">
    <property type="term" value="P:folic acid biosynthetic process"/>
    <property type="evidence" value="ECO:0007669"/>
    <property type="project" value="UniProtKB-KW"/>
</dbReference>
<evidence type="ECO:0000256" key="8">
    <source>
        <dbReference type="ARBA" id="ARBA00022842"/>
    </source>
</evidence>
<dbReference type="GO" id="GO:0046872">
    <property type="term" value="F:metal ion binding"/>
    <property type="evidence" value="ECO:0007669"/>
    <property type="project" value="UniProtKB-KW"/>
</dbReference>
<evidence type="ECO:0000256" key="9">
    <source>
        <dbReference type="ARBA" id="ARBA00022909"/>
    </source>
</evidence>
<dbReference type="EMBL" id="CP020809">
    <property type="protein sequence ID" value="ART67327.1"/>
    <property type="molecule type" value="Genomic_DNA"/>
</dbReference>
<evidence type="ECO:0000259" key="10">
    <source>
        <dbReference type="PROSITE" id="PS50972"/>
    </source>
</evidence>
<proteinExistence type="inferred from homology"/>
<dbReference type="InterPro" id="IPR000489">
    <property type="entry name" value="Pterin-binding_dom"/>
</dbReference>
<dbReference type="PANTHER" id="PTHR20941:SF1">
    <property type="entry name" value="FOLIC ACID SYNTHESIS PROTEIN FOL1"/>
    <property type="match status" value="1"/>
</dbReference>
<evidence type="ECO:0000256" key="5">
    <source>
        <dbReference type="ARBA" id="ARBA00012458"/>
    </source>
</evidence>
<reference evidence="11 12" key="1">
    <citation type="submission" date="2017-04" db="EMBL/GenBank/DDBJ databases">
        <title>Whole Genome Sequence of 1,4-Dioxane Degrading Bacterium Mycobacterium dioxanotrophicus PH-06.</title>
        <authorList>
            <person name="He Y."/>
        </authorList>
    </citation>
    <scope>NUCLEOTIDE SEQUENCE [LARGE SCALE GENOMIC DNA]</scope>
    <source>
        <strain evidence="11 12">PH-06</strain>
    </source>
</reference>
<dbReference type="PROSITE" id="PS50972">
    <property type="entry name" value="PTERIN_BINDING"/>
    <property type="match status" value="1"/>
</dbReference>
<evidence type="ECO:0000256" key="2">
    <source>
        <dbReference type="ARBA" id="ARBA00001946"/>
    </source>
</evidence>
<evidence type="ECO:0000313" key="11">
    <source>
        <dbReference type="EMBL" id="ART67327.1"/>
    </source>
</evidence>
<evidence type="ECO:0000256" key="4">
    <source>
        <dbReference type="ARBA" id="ARBA00009503"/>
    </source>
</evidence>
<feature type="domain" description="Pterin-binding" evidence="10">
    <location>
        <begin position="8"/>
        <end position="264"/>
    </location>
</feature>
<name>A0A1Y0BWR4_9MYCO</name>
<dbReference type="AlphaFoldDB" id="A0A1Y0BWR4"/>
<comment type="pathway">
    <text evidence="3">Cofactor biosynthesis; tetrahydrofolate biosynthesis; 7,8-dihydrofolate from 2-amino-4-hydroxy-6-hydroxymethyl-7,8-dihydropteridine diphosphate and 4-aminobenzoate: step 1/2.</text>
</comment>
<keyword evidence="6" id="KW-0808">Transferase</keyword>
<comment type="similarity">
    <text evidence="4">Belongs to the DHPS family.</text>
</comment>
<protein>
    <recommendedName>
        <fullName evidence="5">dihydropteroate synthase</fullName>
        <ecNumber evidence="5">2.5.1.15</ecNumber>
    </recommendedName>
</protein>
<dbReference type="InterPro" id="IPR006390">
    <property type="entry name" value="DHP_synth_dom"/>
</dbReference>
<keyword evidence="8" id="KW-0460">Magnesium</keyword>
<dbReference type="Proteomes" id="UP000195331">
    <property type="component" value="Chromosome"/>
</dbReference>
<organism evidence="11 12">
    <name type="scientific">Mycobacterium dioxanotrophicus</name>
    <dbReference type="NCBI Taxonomy" id="482462"/>
    <lineage>
        <taxon>Bacteria</taxon>
        <taxon>Bacillati</taxon>
        <taxon>Actinomycetota</taxon>
        <taxon>Actinomycetes</taxon>
        <taxon>Mycobacteriales</taxon>
        <taxon>Mycobacteriaceae</taxon>
        <taxon>Mycobacterium</taxon>
    </lineage>
</organism>
<dbReference type="Gene3D" id="3.20.20.20">
    <property type="entry name" value="Dihydropteroate synthase-like"/>
    <property type="match status" value="1"/>
</dbReference>
<dbReference type="GO" id="GO:0004156">
    <property type="term" value="F:dihydropteroate synthase activity"/>
    <property type="evidence" value="ECO:0007669"/>
    <property type="project" value="UniProtKB-EC"/>
</dbReference>
<comment type="catalytic activity">
    <reaction evidence="1">
        <text>(7,8-dihydropterin-6-yl)methyl diphosphate + 4-aminobenzoate = 7,8-dihydropteroate + diphosphate</text>
        <dbReference type="Rhea" id="RHEA:19949"/>
        <dbReference type="ChEBI" id="CHEBI:17836"/>
        <dbReference type="ChEBI" id="CHEBI:17839"/>
        <dbReference type="ChEBI" id="CHEBI:33019"/>
        <dbReference type="ChEBI" id="CHEBI:72950"/>
        <dbReference type="EC" id="2.5.1.15"/>
    </reaction>
</comment>
<gene>
    <name evidence="11" type="ORF">BTO20_00790</name>
</gene>
<dbReference type="PANTHER" id="PTHR20941">
    <property type="entry name" value="FOLATE SYNTHESIS PROTEINS"/>
    <property type="match status" value="1"/>
</dbReference>
<dbReference type="NCBIfam" id="TIGR01496">
    <property type="entry name" value="DHPS"/>
    <property type="match status" value="1"/>
</dbReference>
<dbReference type="GO" id="GO:0005829">
    <property type="term" value="C:cytosol"/>
    <property type="evidence" value="ECO:0007669"/>
    <property type="project" value="TreeGrafter"/>
</dbReference>